<feature type="region of interest" description="Disordered" evidence="1">
    <location>
        <begin position="1"/>
        <end position="53"/>
    </location>
</feature>
<dbReference type="EMBL" id="JAODAN010000008">
    <property type="protein sequence ID" value="KAK1922706.1"/>
    <property type="molecule type" value="Genomic_DNA"/>
</dbReference>
<comment type="caution">
    <text evidence="2">The sequence shown here is derived from an EMBL/GenBank/DDBJ whole genome shotgun (WGS) entry which is preliminary data.</text>
</comment>
<feature type="compositionally biased region" description="Low complexity" evidence="1">
    <location>
        <begin position="20"/>
        <end position="33"/>
    </location>
</feature>
<dbReference type="Proteomes" id="UP001182556">
    <property type="component" value="Unassembled WGS sequence"/>
</dbReference>
<protein>
    <submittedName>
        <fullName evidence="2">Uncharacterized protein</fullName>
    </submittedName>
</protein>
<evidence type="ECO:0000256" key="1">
    <source>
        <dbReference type="SAM" id="MobiDB-lite"/>
    </source>
</evidence>
<evidence type="ECO:0000313" key="2">
    <source>
        <dbReference type="EMBL" id="KAK1922706.1"/>
    </source>
</evidence>
<dbReference type="AlphaFoldDB" id="A0AAD9FNU4"/>
<reference evidence="2" key="1">
    <citation type="submission" date="2023-02" db="EMBL/GenBank/DDBJ databases">
        <title>Identification and recombinant expression of a fungal hydrolase from Papiliotrema laurentii that hydrolyzes apple cutin and clears colloidal polyester polyurethane.</title>
        <authorList>
            <consortium name="DOE Joint Genome Institute"/>
            <person name="Roman V.A."/>
            <person name="Bojanowski C."/>
            <person name="Crable B.R."/>
            <person name="Wagner D.N."/>
            <person name="Hung C.S."/>
            <person name="Nadeau L.J."/>
            <person name="Schratz L."/>
            <person name="Haridas S."/>
            <person name="Pangilinan J."/>
            <person name="Lipzen A."/>
            <person name="Na H."/>
            <person name="Yan M."/>
            <person name="Ng V."/>
            <person name="Grigoriev I.V."/>
            <person name="Spatafora J.W."/>
            <person name="Barlow D."/>
            <person name="Biffinger J."/>
            <person name="Kelley-Loughnane N."/>
            <person name="Varaljay V.A."/>
            <person name="Crookes-Goodson W.J."/>
        </authorList>
    </citation>
    <scope>NUCLEOTIDE SEQUENCE</scope>
    <source>
        <strain evidence="2">5307AH</strain>
    </source>
</reference>
<name>A0AAD9FNU4_PAPLA</name>
<accession>A0AAD9FNU4</accession>
<keyword evidence="3" id="KW-1185">Reference proteome</keyword>
<organism evidence="2 3">
    <name type="scientific">Papiliotrema laurentii</name>
    <name type="common">Cryptococcus laurentii</name>
    <dbReference type="NCBI Taxonomy" id="5418"/>
    <lineage>
        <taxon>Eukaryota</taxon>
        <taxon>Fungi</taxon>
        <taxon>Dikarya</taxon>
        <taxon>Basidiomycota</taxon>
        <taxon>Agaricomycotina</taxon>
        <taxon>Tremellomycetes</taxon>
        <taxon>Tremellales</taxon>
        <taxon>Rhynchogastremaceae</taxon>
        <taxon>Papiliotrema</taxon>
    </lineage>
</organism>
<evidence type="ECO:0000313" key="3">
    <source>
        <dbReference type="Proteomes" id="UP001182556"/>
    </source>
</evidence>
<proteinExistence type="predicted"/>
<gene>
    <name evidence="2" type="ORF">DB88DRAFT_512225</name>
</gene>
<sequence length="310" mass="33759">MTRPTRILREAAKAVRKPTADGARGSAAGGSSSNEKPKVRQVRAISEREQKQHDSTYVVVNGVPKTATPSDVRRALIDHKLVGANFPVTAITASAVSLPRGARLSRAYHITTRDPVTAFAIARGTAPTQGGSPLFPGFKHHNGRSSLVLDTAAEWQEAQYSGHESVLQKRAERAGRTATLQSKAITYDRKRLAVGDTTMSGKRVLISGFPSREPKASERTVREYVTKEILGREEVGVAGSETGLVPGLESIIPLPASAPLSHRMFCLTFETVEHACRAVRKLNMTPFTQDMERRYGPDAEPDVIRAEIVW</sequence>